<evidence type="ECO:0000313" key="3">
    <source>
        <dbReference type="Proteomes" id="UP000243579"/>
    </source>
</evidence>
<evidence type="ECO:0000256" key="1">
    <source>
        <dbReference type="SAM" id="Phobius"/>
    </source>
</evidence>
<keyword evidence="1" id="KW-0812">Transmembrane</keyword>
<keyword evidence="1" id="KW-0472">Membrane</keyword>
<dbReference type="STRING" id="1202772.A0A1V9YQZ2"/>
<protein>
    <recommendedName>
        <fullName evidence="4">Transmembrane protein</fullName>
    </recommendedName>
</protein>
<feature type="transmembrane region" description="Helical" evidence="1">
    <location>
        <begin position="581"/>
        <end position="607"/>
    </location>
</feature>
<evidence type="ECO:0008006" key="4">
    <source>
        <dbReference type="Google" id="ProtNLM"/>
    </source>
</evidence>
<feature type="transmembrane region" description="Helical" evidence="1">
    <location>
        <begin position="1602"/>
        <end position="1621"/>
    </location>
</feature>
<feature type="transmembrane region" description="Helical" evidence="1">
    <location>
        <begin position="884"/>
        <end position="909"/>
    </location>
</feature>
<keyword evidence="3" id="KW-1185">Reference proteome</keyword>
<feature type="transmembrane region" description="Helical" evidence="1">
    <location>
        <begin position="664"/>
        <end position="682"/>
    </location>
</feature>
<accession>A0A1V9YQZ2</accession>
<proteinExistence type="predicted"/>
<keyword evidence="1" id="KW-1133">Transmembrane helix</keyword>
<evidence type="ECO:0000313" key="2">
    <source>
        <dbReference type="EMBL" id="OQR88175.1"/>
    </source>
</evidence>
<reference evidence="2 3" key="1">
    <citation type="journal article" date="2014" name="Genome Biol. Evol.">
        <title>The secreted proteins of Achlya hypogyna and Thraustotheca clavata identify the ancestral oomycete secretome and reveal gene acquisitions by horizontal gene transfer.</title>
        <authorList>
            <person name="Misner I."/>
            <person name="Blouin N."/>
            <person name="Leonard G."/>
            <person name="Richards T.A."/>
            <person name="Lane C.E."/>
        </authorList>
    </citation>
    <scope>NUCLEOTIDE SEQUENCE [LARGE SCALE GENOMIC DNA]</scope>
    <source>
        <strain evidence="2 3">ATCC 48635</strain>
    </source>
</reference>
<sequence length="1765" mass="193984">MSIKVRPSPSHRVVLSEPLGPKYIPTGSRRWLYAIGGVGYVAVSLALGGYCLTMMHPYLENDFVWASFTSAHIDTVLANTFNLNLPLLPTPLDLLDPSSSVAFADTPGVQMGYPRLIMYQELTTLDAAVNGLRNLDVTSVNTMVSQYCWVDFKKRWAMAHTTNRQMRCRDQYSTNAAVYMEAVFRNIDYNAWVASTQGFFMQLIGNGVTESADGPDFLAYMEQHQMVDAASEVSVWTEHGLVEFVLQYANMYQIGLREDIQITNALGLARPLRIKTIASTNRGTLWTTDYMYASLAADLHLIFNVSLVQNASNFFSYMGDDLLEQLFVCTPLTPLFQVVHDQIGPLVTIDVQWVPIPVELSIVVNRFRTLILEALTTDSSVGASLAAIGAYAMRPTPLQWQNSSLLFYGGNPTCGFSVGLSFVQESFGFDDACASQTPLSIRWSPFESLFASAMAPASIDVACQLVPLTEFASCQQLSAATASARALLPSLSRLQVPITVQTLPLAVMQFVGTNGTIALETQRLLEPSFAFWGWTAVYEWALNKREVVSFEGDAGRVMLMSYAAPPQPLPTHSIDSSFGIYLWYCSAIVSIALFGIGTLVVGYWMYLRTPDCPWFFFNRITSSTWLNRSLLLVRGLSAVVCLASAIVVPTATPLGVRFENAPRSLFASFLLAGEVTWLTYVLHETLHPLTGALTVVYAPWSSALVWLVLVCLDVATPVTIKTSTNRTCFSRNMDQMIYCSSGHVTIGSWQRTVVQLAVVALGIAGTYIVVWRRRRLMHGGVNDPEPSLLLTSAAAAFLHPNELAPGAATNAVVAAMCGILYLPRMGFFDTNLWMPLPADACSLADRTLHLDRVGPVSDHGVSPTVACFERSAARSSSNKFRARVSFVTILGGIGYTIVSLFSNVAFLAVAQSFLANDYGWSAFNSTGMHAFLANTFNSQLLMATHQTLDFSNAAYADITRLYNATVTPITWSANAPRRELVDPGVPLESIVRGLRDMDPCKLPWLATQYCWLDFNRVWSMASTAARQRRCAAKAENGAVYLEAPLRNVNNWATWRWCWGQSYDTAIVASLRSSHQGLVWLAAVESNTNSIEQETAHWLAQGVHRFELQWQNYKTMGMTDTFTITSALGFTTPLTLVRSAGSYHVLQQTSMRMYWTLASDLWAVVTNTTLASGHSLVASSPRFAFGNVSTEALLFQNLTLLAPLSPGLLVLRSALGPFGAVDMRVVECPATLKALYEDFTQRLHTLLISNEDAQSMFYSIPPKPRVCAVPPYFLSDMSLMANGGNLMCGNDVPDEPAFLGMLSGFGAFSTCHALFLEATAPSTASLVFAVVGLNATHSPIVKGNGPDICVIDQCSGASCVVDFNTTLAFFDGFASAFVPLYTAAVAAATDVLALSIHTIQYYTAMSDNDTKLYQINLLEPMEPFWTFYGWCYLYEWLTGVREVVTFEGDNGVISALTLGAQPISASPDPAEISVSFSTIFLGCTFYITWLLICVAGVVTVYFVGHKGNVEGNNLYEINRIVGHVWAGRTFLMIRSVTAIWILNTAPLLLEQVGQVTHLISPQRPWYQTVLAASEVTWLVYALNDVLSCLTQQHTAYYAYKSSLGTWVVVVVWSFLSPLTYTASLDRSCAFVDMDFELVCTSAAIGIGSTKGVGGVVGIAVGSVLFWSTLERLRHPGRPQLQVRSLLLNAQSLYMLDFANWTLNGKYFLDKTSAVLAGLLSIQYKDNLYILDIKTWRVFAVTPATPVELLDEASFERLHWAIPLSQI</sequence>
<name>A0A1V9YQZ2_ACHHY</name>
<feature type="transmembrane region" description="Helical" evidence="1">
    <location>
        <begin position="628"/>
        <end position="652"/>
    </location>
</feature>
<organism evidence="2 3">
    <name type="scientific">Achlya hypogyna</name>
    <name type="common">Oomycete</name>
    <name type="synonym">Protoachlya hypogyna</name>
    <dbReference type="NCBI Taxonomy" id="1202772"/>
    <lineage>
        <taxon>Eukaryota</taxon>
        <taxon>Sar</taxon>
        <taxon>Stramenopiles</taxon>
        <taxon>Oomycota</taxon>
        <taxon>Saprolegniomycetes</taxon>
        <taxon>Saprolegniales</taxon>
        <taxon>Achlyaceae</taxon>
        <taxon>Achlya</taxon>
    </lineage>
</organism>
<feature type="transmembrane region" description="Helical" evidence="1">
    <location>
        <begin position="1478"/>
        <end position="1503"/>
    </location>
</feature>
<dbReference type="EMBL" id="JNBR01001405">
    <property type="protein sequence ID" value="OQR88175.1"/>
    <property type="molecule type" value="Genomic_DNA"/>
</dbReference>
<feature type="transmembrane region" description="Helical" evidence="1">
    <location>
        <begin position="31"/>
        <end position="50"/>
    </location>
</feature>
<feature type="transmembrane region" description="Helical" evidence="1">
    <location>
        <begin position="752"/>
        <end position="770"/>
    </location>
</feature>
<comment type="caution">
    <text evidence="2">The sequence shown here is derived from an EMBL/GenBank/DDBJ whole genome shotgun (WGS) entry which is preliminary data.</text>
</comment>
<gene>
    <name evidence="2" type="ORF">ACHHYP_07280</name>
</gene>
<dbReference type="Proteomes" id="UP000243579">
    <property type="component" value="Unassembled WGS sequence"/>
</dbReference>
<feature type="transmembrane region" description="Helical" evidence="1">
    <location>
        <begin position="1641"/>
        <end position="1666"/>
    </location>
</feature>
<feature type="transmembrane region" description="Helical" evidence="1">
    <location>
        <begin position="689"/>
        <end position="709"/>
    </location>
</feature>
<dbReference type="OrthoDB" id="73860at2759"/>